<dbReference type="RefSeq" id="WP_136529389.1">
    <property type="nucleotide sequence ID" value="NZ_STGX01000005.1"/>
</dbReference>
<reference evidence="3 4" key="1">
    <citation type="journal article" date="2018" name="Int. J. Syst. Evol. Microbiol.">
        <title>Glycomyces paridis sp. nov., isolated from the medicinal plant Paris polyphylla.</title>
        <authorList>
            <person name="Fang X.M."/>
            <person name="Bai J.L."/>
            <person name="Su J."/>
            <person name="Zhao L.L."/>
            <person name="Liu H.Y."/>
            <person name="Ma B.P."/>
            <person name="Zhang Y.Q."/>
            <person name="Yu L.Y."/>
        </authorList>
    </citation>
    <scope>NUCLEOTIDE SEQUENCE [LARGE SCALE GENOMIC DNA]</scope>
    <source>
        <strain evidence="3 4">CPCC 204357</strain>
    </source>
</reference>
<proteinExistence type="predicted"/>
<keyword evidence="2" id="KW-0472">Membrane</keyword>
<evidence type="ECO:0000313" key="4">
    <source>
        <dbReference type="Proteomes" id="UP000305792"/>
    </source>
</evidence>
<feature type="transmembrane region" description="Helical" evidence="2">
    <location>
        <begin position="178"/>
        <end position="197"/>
    </location>
</feature>
<protein>
    <submittedName>
        <fullName evidence="3">DUF2637 domain-containing protein</fullName>
    </submittedName>
</protein>
<dbReference type="AlphaFoldDB" id="A0A4V4HPE1"/>
<sequence length="455" mass="48575">MSTATPTPDQPEGGPEVDWDALDAEVFGNEDTEAEAAAEADRQLKRYTAASKLAADLKLEGADRLSIAQAVSQAYSDIKLPGFESHYERFTTTTAPAETDANHAKAAVPEPAVLAAPVAAADEAAVRAGVAPLDAGMKFIVGLVAIAVAMLAAIGFVVSFDTQVSAVEPFFGDYAPLVPLGIDVGIVVFAALNLVLAKLNMSLLWLRAVPWALTSMSLYINLSAHDELVARIAHVALPGMWIIASEVGTHILRIRAGLEAGTRTESLGLARWLLSPVSTFRLWRHMRLWGVKTAGGAREVEAQRLKAKAALRFRYGIAWRAAAPIQLRTSYALRVLTEAEVYTWVEPETADDKPAKARKVPSPAKAKAAPAAASLRGANQPPTEKRKRATARTGDKATAPRVDDTEAITRLKALAPDESGHVSIKRARSELSLGYERAKRLLDAAGLLAPETATD</sequence>
<feature type="transmembrane region" description="Helical" evidence="2">
    <location>
        <begin position="204"/>
        <end position="222"/>
    </location>
</feature>
<keyword evidence="4" id="KW-1185">Reference proteome</keyword>
<dbReference type="Pfam" id="PF10935">
    <property type="entry name" value="DUF2637"/>
    <property type="match status" value="1"/>
</dbReference>
<feature type="compositionally biased region" description="Low complexity" evidence="1">
    <location>
        <begin position="360"/>
        <end position="373"/>
    </location>
</feature>
<dbReference type="OrthoDB" id="4333663at2"/>
<dbReference type="EMBL" id="STGX01000005">
    <property type="protein sequence ID" value="THV29646.1"/>
    <property type="molecule type" value="Genomic_DNA"/>
</dbReference>
<name>A0A4V4HPE1_9ACTN</name>
<evidence type="ECO:0000256" key="2">
    <source>
        <dbReference type="SAM" id="Phobius"/>
    </source>
</evidence>
<accession>A0A4V4HPE1</accession>
<evidence type="ECO:0000313" key="3">
    <source>
        <dbReference type="EMBL" id="THV29646.1"/>
    </source>
</evidence>
<keyword evidence="2" id="KW-0812">Transmembrane</keyword>
<dbReference type="Proteomes" id="UP000305792">
    <property type="component" value="Unassembled WGS sequence"/>
</dbReference>
<dbReference type="InterPro" id="IPR021235">
    <property type="entry name" value="DUF2637"/>
</dbReference>
<feature type="region of interest" description="Disordered" evidence="1">
    <location>
        <begin position="350"/>
        <end position="404"/>
    </location>
</feature>
<gene>
    <name evidence="3" type="ORF">E9998_09185</name>
</gene>
<comment type="caution">
    <text evidence="3">The sequence shown here is derived from an EMBL/GenBank/DDBJ whole genome shotgun (WGS) entry which is preliminary data.</text>
</comment>
<feature type="transmembrane region" description="Helical" evidence="2">
    <location>
        <begin position="139"/>
        <end position="158"/>
    </location>
</feature>
<feature type="transmembrane region" description="Helical" evidence="2">
    <location>
        <begin position="228"/>
        <end position="245"/>
    </location>
</feature>
<organism evidence="3 4">
    <name type="scientific">Glycomyces paridis</name>
    <dbReference type="NCBI Taxonomy" id="2126555"/>
    <lineage>
        <taxon>Bacteria</taxon>
        <taxon>Bacillati</taxon>
        <taxon>Actinomycetota</taxon>
        <taxon>Actinomycetes</taxon>
        <taxon>Glycomycetales</taxon>
        <taxon>Glycomycetaceae</taxon>
        <taxon>Glycomyces</taxon>
    </lineage>
</organism>
<evidence type="ECO:0000256" key="1">
    <source>
        <dbReference type="SAM" id="MobiDB-lite"/>
    </source>
</evidence>
<keyword evidence="2" id="KW-1133">Transmembrane helix</keyword>